<evidence type="ECO:0000313" key="3">
    <source>
        <dbReference type="Proteomes" id="UP000239747"/>
    </source>
</evidence>
<evidence type="ECO:0000313" key="2">
    <source>
        <dbReference type="EMBL" id="PQJ31026.1"/>
    </source>
</evidence>
<dbReference type="RefSeq" id="WP_105070183.1">
    <property type="nucleotide sequence ID" value="NZ_MTPW01000001.1"/>
</dbReference>
<proteinExistence type="predicted"/>
<accession>A0A2S7U7S5</accession>
<reference evidence="2 3" key="1">
    <citation type="submission" date="2017-01" db="EMBL/GenBank/DDBJ databases">
        <title>Trade-off between light-utilization and light-protection in marine flavobacteria.</title>
        <authorList>
            <person name="Kumagai Y."/>
            <person name="Yoshizawa S."/>
            <person name="Kogure K."/>
            <person name="Iwasaki W."/>
        </authorList>
    </citation>
    <scope>NUCLEOTIDE SEQUENCE [LARGE SCALE GENOMIC DNA]</scope>
    <source>
        <strain evidence="2 3">KCTC 32109</strain>
    </source>
</reference>
<keyword evidence="3" id="KW-1185">Reference proteome</keyword>
<keyword evidence="1" id="KW-0732">Signal</keyword>
<feature type="chain" id="PRO_5015627699" evidence="1">
    <location>
        <begin position="25"/>
        <end position="69"/>
    </location>
</feature>
<name>A0A2S7U7S5_9FLAO</name>
<dbReference type="EMBL" id="MTPW01000001">
    <property type="protein sequence ID" value="PQJ31026.1"/>
    <property type="molecule type" value="Genomic_DNA"/>
</dbReference>
<dbReference type="OrthoDB" id="9897984at2"/>
<comment type="caution">
    <text evidence="2">The sequence shown here is derived from an EMBL/GenBank/DDBJ whole genome shotgun (WGS) entry which is preliminary data.</text>
</comment>
<sequence length="69" mass="7403">MRKLFLVGALSLGLMSFTDCFALANATVAAFESFNFSDATNDAIWDDAYYGCAEEEGIGVLDPVIVNSN</sequence>
<feature type="signal peptide" evidence="1">
    <location>
        <begin position="1"/>
        <end position="24"/>
    </location>
</feature>
<dbReference type="AlphaFoldDB" id="A0A2S7U7S5"/>
<dbReference type="Proteomes" id="UP000239747">
    <property type="component" value="Unassembled WGS sequence"/>
</dbReference>
<gene>
    <name evidence="2" type="ORF">BST92_03395</name>
</gene>
<evidence type="ECO:0000256" key="1">
    <source>
        <dbReference type="SAM" id="SignalP"/>
    </source>
</evidence>
<organism evidence="2 3">
    <name type="scientific">Nonlabens arenilitoris</name>
    <dbReference type="NCBI Taxonomy" id="1217969"/>
    <lineage>
        <taxon>Bacteria</taxon>
        <taxon>Pseudomonadati</taxon>
        <taxon>Bacteroidota</taxon>
        <taxon>Flavobacteriia</taxon>
        <taxon>Flavobacteriales</taxon>
        <taxon>Flavobacteriaceae</taxon>
        <taxon>Nonlabens</taxon>
    </lineage>
</organism>
<protein>
    <submittedName>
        <fullName evidence="2">Uncharacterized protein</fullName>
    </submittedName>
</protein>